<evidence type="ECO:0000313" key="1">
    <source>
        <dbReference type="EMBL" id="SES79923.1"/>
    </source>
</evidence>
<protein>
    <recommendedName>
        <fullName evidence="3">DUF2993 domain-containing protein</fullName>
    </recommendedName>
</protein>
<reference evidence="2" key="1">
    <citation type="submission" date="2016-10" db="EMBL/GenBank/DDBJ databases">
        <authorList>
            <person name="Varghese N."/>
            <person name="Submissions S."/>
        </authorList>
    </citation>
    <scope>NUCLEOTIDE SEQUENCE [LARGE SCALE GENOMIC DNA]</scope>
    <source>
        <strain evidence="2">DSM 44209</strain>
    </source>
</reference>
<organism evidence="1 2">
    <name type="scientific">Geodermatophilus poikilotrophus</name>
    <dbReference type="NCBI Taxonomy" id="1333667"/>
    <lineage>
        <taxon>Bacteria</taxon>
        <taxon>Bacillati</taxon>
        <taxon>Actinomycetota</taxon>
        <taxon>Actinomycetes</taxon>
        <taxon>Geodermatophilales</taxon>
        <taxon>Geodermatophilaceae</taxon>
        <taxon>Geodermatophilus</taxon>
    </lineage>
</organism>
<dbReference type="Pfam" id="PF11209">
    <property type="entry name" value="LmeA"/>
    <property type="match status" value="1"/>
</dbReference>
<name>A0A1H9ZEA9_9ACTN</name>
<keyword evidence="2" id="KW-1185">Reference proteome</keyword>
<accession>A0A1H9ZEA9</accession>
<evidence type="ECO:0008006" key="3">
    <source>
        <dbReference type="Google" id="ProtNLM"/>
    </source>
</evidence>
<dbReference type="AlphaFoldDB" id="A0A1H9ZEA9"/>
<evidence type="ECO:0000313" key="2">
    <source>
        <dbReference type="Proteomes" id="UP000198507"/>
    </source>
</evidence>
<dbReference type="OrthoDB" id="5194061at2"/>
<dbReference type="RefSeq" id="WP_091438675.1">
    <property type="nucleotide sequence ID" value="NZ_FOIE01000001.1"/>
</dbReference>
<sequence>MSADQAPPIHGGRATVALALTVVLGTALLLWAAEWLARAGAESVLARAVQEQTGVLERPAVQVHGSPVLLQALRGRYDDVEVDSGTVSSGPVRLRAVEAELSAVYLSFHDLLDGNTDEVFVERSVERALLTHDDLDRYLRFTSRRLAAEPAGEEQLRLTGTVDTSGGVREVSALAEVAPEAGALLVRPTQLDTPAALDGLEELLLRQRFTFPVPLDPLLFEEGDVDVAVQPDGLAIRVSGSGVVLGS</sequence>
<proteinExistence type="predicted"/>
<dbReference type="InterPro" id="IPR021373">
    <property type="entry name" value="DUF2993"/>
</dbReference>
<dbReference type="EMBL" id="FOIE01000001">
    <property type="protein sequence ID" value="SES79923.1"/>
    <property type="molecule type" value="Genomic_DNA"/>
</dbReference>
<dbReference type="Proteomes" id="UP000198507">
    <property type="component" value="Unassembled WGS sequence"/>
</dbReference>
<gene>
    <name evidence="1" type="ORF">SAMN04488546_0548</name>
</gene>